<evidence type="ECO:0000259" key="6">
    <source>
        <dbReference type="PROSITE" id="PS51910"/>
    </source>
</evidence>
<dbReference type="PANTHER" id="PTHR11177:SF383">
    <property type="entry name" value="GLYCOSYL HYDROLASE FAMILY PROTEIN WITH CHITINASE INSERTION DOMAIN-CONTAINING PROTEIN"/>
    <property type="match status" value="1"/>
</dbReference>
<dbReference type="InterPro" id="IPR017853">
    <property type="entry name" value="GH"/>
</dbReference>
<dbReference type="AlphaFoldDB" id="A0A6A1VLE3"/>
<feature type="domain" description="GH18" evidence="6">
    <location>
        <begin position="5"/>
        <end position="350"/>
    </location>
</feature>
<organism evidence="7 8">
    <name type="scientific">Morella rubra</name>
    <name type="common">Chinese bayberry</name>
    <dbReference type="NCBI Taxonomy" id="262757"/>
    <lineage>
        <taxon>Eukaryota</taxon>
        <taxon>Viridiplantae</taxon>
        <taxon>Streptophyta</taxon>
        <taxon>Embryophyta</taxon>
        <taxon>Tracheophyta</taxon>
        <taxon>Spermatophyta</taxon>
        <taxon>Magnoliopsida</taxon>
        <taxon>eudicotyledons</taxon>
        <taxon>Gunneridae</taxon>
        <taxon>Pentapetalae</taxon>
        <taxon>rosids</taxon>
        <taxon>fabids</taxon>
        <taxon>Fagales</taxon>
        <taxon>Myricaceae</taxon>
        <taxon>Morella</taxon>
    </lineage>
</organism>
<dbReference type="InterPro" id="IPR001223">
    <property type="entry name" value="Glyco_hydro18_cat"/>
</dbReference>
<dbReference type="SUPFAM" id="SSF54556">
    <property type="entry name" value="Chitinase insertion domain"/>
    <property type="match status" value="1"/>
</dbReference>
<dbReference type="SMART" id="SM00636">
    <property type="entry name" value="Glyco_18"/>
    <property type="match status" value="1"/>
</dbReference>
<evidence type="ECO:0000313" key="7">
    <source>
        <dbReference type="EMBL" id="KAB1211840.1"/>
    </source>
</evidence>
<evidence type="ECO:0000256" key="3">
    <source>
        <dbReference type="ARBA" id="ARBA00022801"/>
    </source>
</evidence>
<keyword evidence="3" id="KW-0378">Hydrolase</keyword>
<dbReference type="Gene3D" id="3.10.50.10">
    <property type="match status" value="1"/>
</dbReference>
<name>A0A6A1VLE3_9ROSI</name>
<dbReference type="GO" id="GO:0008061">
    <property type="term" value="F:chitin binding"/>
    <property type="evidence" value="ECO:0007669"/>
    <property type="project" value="InterPro"/>
</dbReference>
<evidence type="ECO:0000256" key="2">
    <source>
        <dbReference type="ARBA" id="ARBA00022729"/>
    </source>
</evidence>
<dbReference type="PANTHER" id="PTHR11177">
    <property type="entry name" value="CHITINASE"/>
    <property type="match status" value="1"/>
</dbReference>
<dbReference type="GO" id="GO:0006032">
    <property type="term" value="P:chitin catabolic process"/>
    <property type="evidence" value="ECO:0007669"/>
    <property type="project" value="TreeGrafter"/>
</dbReference>
<dbReference type="FunFam" id="3.10.50.10:FF:000003">
    <property type="entry name" value="Class V chitinase CHIT5b"/>
    <property type="match status" value="1"/>
</dbReference>
<dbReference type="GO" id="GO:0005975">
    <property type="term" value="P:carbohydrate metabolic process"/>
    <property type="evidence" value="ECO:0007669"/>
    <property type="project" value="InterPro"/>
</dbReference>
<dbReference type="GO" id="GO:0005576">
    <property type="term" value="C:extracellular region"/>
    <property type="evidence" value="ECO:0007669"/>
    <property type="project" value="TreeGrafter"/>
</dbReference>
<keyword evidence="4" id="KW-0325">Glycoprotein</keyword>
<evidence type="ECO:0000313" key="8">
    <source>
        <dbReference type="Proteomes" id="UP000516437"/>
    </source>
</evidence>
<dbReference type="Gene3D" id="3.20.20.80">
    <property type="entry name" value="Glycosidases"/>
    <property type="match status" value="1"/>
</dbReference>
<dbReference type="InterPro" id="IPR029070">
    <property type="entry name" value="Chitinase_insertion_sf"/>
</dbReference>
<dbReference type="Pfam" id="PF00704">
    <property type="entry name" value="Glyco_hydro_18"/>
    <property type="match status" value="1"/>
</dbReference>
<gene>
    <name evidence="7" type="ORF">CJ030_MR5G010031</name>
</gene>
<keyword evidence="5" id="KW-0326">Glycosidase</keyword>
<keyword evidence="2" id="KW-0732">Signal</keyword>
<dbReference type="Proteomes" id="UP000516437">
    <property type="component" value="Chromosome 5"/>
</dbReference>
<dbReference type="SUPFAM" id="SSF51445">
    <property type="entry name" value="(Trans)glycosidases"/>
    <property type="match status" value="1"/>
</dbReference>
<proteinExistence type="inferred from homology"/>
<comment type="similarity">
    <text evidence="1">Belongs to the glycosyl hydrolase 18 family. Chitinase class V subfamily.</text>
</comment>
<protein>
    <submittedName>
        <fullName evidence="7">Chitinase-3-like protein 1</fullName>
    </submittedName>
</protein>
<accession>A0A6A1VLE3</accession>
<evidence type="ECO:0000256" key="4">
    <source>
        <dbReference type="ARBA" id="ARBA00023180"/>
    </source>
</evidence>
<evidence type="ECO:0000256" key="1">
    <source>
        <dbReference type="ARBA" id="ARBA00008682"/>
    </source>
</evidence>
<dbReference type="GO" id="GO:0004568">
    <property type="term" value="F:chitinase activity"/>
    <property type="evidence" value="ECO:0007669"/>
    <property type="project" value="TreeGrafter"/>
</dbReference>
<dbReference type="InterPro" id="IPR011583">
    <property type="entry name" value="Chitinase_II/V-like_cat"/>
</dbReference>
<keyword evidence="8" id="KW-1185">Reference proteome</keyword>
<dbReference type="InterPro" id="IPR050314">
    <property type="entry name" value="Glycosyl_Hydrlase_18"/>
</dbReference>
<sequence length="350" mass="39213">MTTEVVKAGYWSSTSGFPVASIESSHFTHLFCAFANLDPLTYQVDFPATSNTIPFSTFTQTVQRRNSNVKTLLSIGGPDSDPSAFAQMANQRSNRAAFITSSIQLARTNNFHGLDLSWLYPSTQQESIDFGTLLNEWRSAITDEKNDSGNEELLLTAQVFYSPQGVYRYPVSVICLRLDWINLLAYSFHTPSNSSNRTRAHAAWTTRGQEPSGDSGINAWIAEARNNKIKIVLGLPFFGYAWVLVNERNNQVSAPANGAPAKWQPDGLVGYNEITPFQAQRTATTAFDAVTETNYVYDKTTWISFDDRRTITNKIQKAKDKQPELLGYFAWHVGFDNNWSLSRLAAQQWA</sequence>
<reference evidence="7 8" key="1">
    <citation type="journal article" date="2019" name="Plant Biotechnol. J.">
        <title>The red bayberry genome and genetic basis of sex determination.</title>
        <authorList>
            <person name="Jia H.M."/>
            <person name="Jia H.J."/>
            <person name="Cai Q.L."/>
            <person name="Wang Y."/>
            <person name="Zhao H.B."/>
            <person name="Yang W.F."/>
            <person name="Wang G.Y."/>
            <person name="Li Y.H."/>
            <person name="Zhan D.L."/>
            <person name="Shen Y.T."/>
            <person name="Niu Q.F."/>
            <person name="Chang L."/>
            <person name="Qiu J."/>
            <person name="Zhao L."/>
            <person name="Xie H.B."/>
            <person name="Fu W.Y."/>
            <person name="Jin J."/>
            <person name="Li X.W."/>
            <person name="Jiao Y."/>
            <person name="Zhou C.C."/>
            <person name="Tu T."/>
            <person name="Chai C.Y."/>
            <person name="Gao J.L."/>
            <person name="Fan L.J."/>
            <person name="van de Weg E."/>
            <person name="Wang J.Y."/>
            <person name="Gao Z.S."/>
        </authorList>
    </citation>
    <scope>NUCLEOTIDE SEQUENCE [LARGE SCALE GENOMIC DNA]</scope>
    <source>
        <tissue evidence="7">Leaves</tissue>
    </source>
</reference>
<dbReference type="EMBL" id="RXIC02000023">
    <property type="protein sequence ID" value="KAB1211840.1"/>
    <property type="molecule type" value="Genomic_DNA"/>
</dbReference>
<evidence type="ECO:0000256" key="5">
    <source>
        <dbReference type="ARBA" id="ARBA00023295"/>
    </source>
</evidence>
<comment type="caution">
    <text evidence="7">The sequence shown here is derived from an EMBL/GenBank/DDBJ whole genome shotgun (WGS) entry which is preliminary data.</text>
</comment>
<dbReference type="PROSITE" id="PS51910">
    <property type="entry name" value="GH18_2"/>
    <property type="match status" value="1"/>
</dbReference>
<dbReference type="OrthoDB" id="73875at2759"/>